<reference evidence="1" key="1">
    <citation type="submission" date="2021-02" db="EMBL/GenBank/DDBJ databases">
        <authorList>
            <person name="Nieuwenhuis M."/>
            <person name="Van De Peppel L.J.J."/>
        </authorList>
    </citation>
    <scope>NUCLEOTIDE SEQUENCE</scope>
    <source>
        <strain evidence="1">D49</strain>
    </source>
</reference>
<comment type="caution">
    <text evidence="1">The sequence shown here is derived from an EMBL/GenBank/DDBJ whole genome shotgun (WGS) entry which is preliminary data.</text>
</comment>
<keyword evidence="2" id="KW-1185">Reference proteome</keyword>
<accession>A0A9P7FRF0</accession>
<proteinExistence type="predicted"/>
<evidence type="ECO:0000313" key="2">
    <source>
        <dbReference type="Proteomes" id="UP000717328"/>
    </source>
</evidence>
<dbReference type="AlphaFoldDB" id="A0A9P7FRF0"/>
<feature type="non-terminal residue" evidence="1">
    <location>
        <position position="136"/>
    </location>
</feature>
<dbReference type="Proteomes" id="UP000717328">
    <property type="component" value="Unassembled WGS sequence"/>
</dbReference>
<sequence>MGWSNLVPIFHNDVTYILQPEIPHQTIPYINDVPINDPNDWKIIAETGKLATHPANPGIRLAIWEFFQDLNRILQRMKYCGGTSSGKKLQVCVEQFKVLERVCMPQGRLPEISQMELLCNWGPCKDILELRAWLGT</sequence>
<dbReference type="EMBL" id="JABCKI010007596">
    <property type="protein sequence ID" value="KAG5633522.1"/>
    <property type="molecule type" value="Genomic_DNA"/>
</dbReference>
<organism evidence="1 2">
    <name type="scientific">Sphagnurus paluster</name>
    <dbReference type="NCBI Taxonomy" id="117069"/>
    <lineage>
        <taxon>Eukaryota</taxon>
        <taxon>Fungi</taxon>
        <taxon>Dikarya</taxon>
        <taxon>Basidiomycota</taxon>
        <taxon>Agaricomycotina</taxon>
        <taxon>Agaricomycetes</taxon>
        <taxon>Agaricomycetidae</taxon>
        <taxon>Agaricales</taxon>
        <taxon>Tricholomatineae</taxon>
        <taxon>Lyophyllaceae</taxon>
        <taxon>Sphagnurus</taxon>
    </lineage>
</organism>
<name>A0A9P7FRF0_9AGAR</name>
<gene>
    <name evidence="1" type="ORF">H0H81_007122</name>
</gene>
<dbReference type="OrthoDB" id="3186349at2759"/>
<reference evidence="1" key="2">
    <citation type="submission" date="2021-10" db="EMBL/GenBank/DDBJ databases">
        <title>Phylogenomics reveals ancestral predisposition of the termite-cultivated fungus Termitomyces towards a domesticated lifestyle.</title>
        <authorList>
            <person name="Auxier B."/>
            <person name="Grum-Grzhimaylo A."/>
            <person name="Cardenas M.E."/>
            <person name="Lodge J.D."/>
            <person name="Laessoe T."/>
            <person name="Pedersen O."/>
            <person name="Smith M.E."/>
            <person name="Kuyper T.W."/>
            <person name="Franco-Molano E.A."/>
            <person name="Baroni T.J."/>
            <person name="Aanen D.K."/>
        </authorList>
    </citation>
    <scope>NUCLEOTIDE SEQUENCE</scope>
    <source>
        <strain evidence="1">D49</strain>
    </source>
</reference>
<protein>
    <submittedName>
        <fullName evidence="1">Uncharacterized protein</fullName>
    </submittedName>
</protein>
<evidence type="ECO:0000313" key="1">
    <source>
        <dbReference type="EMBL" id="KAG5633522.1"/>
    </source>
</evidence>